<name>A0AAF3F1H1_9BILA</name>
<feature type="transmembrane region" description="Helical" evidence="2">
    <location>
        <begin position="157"/>
        <end position="175"/>
    </location>
</feature>
<sequence>MLWKKRLLTRSTSPRPIHCEFQTKHKHSLHETQQNESPIRKTKHRKAHSKSKSPATIVDILLEDLSRDVITCHFCGRCVLIPINRVERDFGGILLALRGIPLLASFEWLVGWTTQLALFITYAKAIELLIICYFYLDLASKIMHWSSLAGKRLCFSSLILLFTYFTLFLVMGFLLSIEPWTDCHAPYWIWFSCGEFLTVQLMVFSFLLIVNRMNRISASPNIHQRQRRQLFTLFWVFETSCLADLGYHISLYILADDEKGCSGDFCKYKK</sequence>
<evidence type="ECO:0000256" key="1">
    <source>
        <dbReference type="SAM" id="MobiDB-lite"/>
    </source>
</evidence>
<evidence type="ECO:0008006" key="5">
    <source>
        <dbReference type="Google" id="ProtNLM"/>
    </source>
</evidence>
<keyword evidence="2" id="KW-0472">Membrane</keyword>
<dbReference type="WBParaSite" id="MBELARI_LOCUS2021.2">
    <property type="protein sequence ID" value="MBELARI_LOCUS2021.2"/>
    <property type="gene ID" value="MBELARI_LOCUS2021"/>
</dbReference>
<protein>
    <recommendedName>
        <fullName evidence="5">Transmembrane protein</fullName>
    </recommendedName>
</protein>
<reference evidence="4" key="1">
    <citation type="submission" date="2024-02" db="UniProtKB">
        <authorList>
            <consortium name="WormBaseParasite"/>
        </authorList>
    </citation>
    <scope>IDENTIFICATION</scope>
</reference>
<proteinExistence type="predicted"/>
<evidence type="ECO:0000313" key="3">
    <source>
        <dbReference type="Proteomes" id="UP000887575"/>
    </source>
</evidence>
<dbReference type="PANTHER" id="PTHR38553:SF1">
    <property type="entry name" value="G PROTEIN-COUPLED RECEPTOR"/>
    <property type="match status" value="1"/>
</dbReference>
<feature type="compositionally biased region" description="Basic residues" evidence="1">
    <location>
        <begin position="40"/>
        <end position="51"/>
    </location>
</feature>
<dbReference type="AlphaFoldDB" id="A0AAF3F1H1"/>
<dbReference type="Proteomes" id="UP000887575">
    <property type="component" value="Unassembled WGS sequence"/>
</dbReference>
<keyword evidence="2" id="KW-1133">Transmembrane helix</keyword>
<evidence type="ECO:0000256" key="2">
    <source>
        <dbReference type="SAM" id="Phobius"/>
    </source>
</evidence>
<organism evidence="3 4">
    <name type="scientific">Mesorhabditis belari</name>
    <dbReference type="NCBI Taxonomy" id="2138241"/>
    <lineage>
        <taxon>Eukaryota</taxon>
        <taxon>Metazoa</taxon>
        <taxon>Ecdysozoa</taxon>
        <taxon>Nematoda</taxon>
        <taxon>Chromadorea</taxon>
        <taxon>Rhabditida</taxon>
        <taxon>Rhabditina</taxon>
        <taxon>Rhabditomorpha</taxon>
        <taxon>Rhabditoidea</taxon>
        <taxon>Rhabditidae</taxon>
        <taxon>Mesorhabditinae</taxon>
        <taxon>Mesorhabditis</taxon>
    </lineage>
</organism>
<dbReference type="PANTHER" id="PTHR38553">
    <property type="entry name" value="PROTEIN CBG19621"/>
    <property type="match status" value="1"/>
</dbReference>
<accession>A0AAF3F1H1</accession>
<feature type="transmembrane region" description="Helical" evidence="2">
    <location>
        <begin position="116"/>
        <end position="136"/>
    </location>
</feature>
<feature type="transmembrane region" description="Helical" evidence="2">
    <location>
        <begin position="187"/>
        <end position="210"/>
    </location>
</feature>
<feature type="region of interest" description="Disordered" evidence="1">
    <location>
        <begin position="24"/>
        <end position="51"/>
    </location>
</feature>
<keyword evidence="2" id="KW-0812">Transmembrane</keyword>
<keyword evidence="3" id="KW-1185">Reference proteome</keyword>
<feature type="transmembrane region" description="Helical" evidence="2">
    <location>
        <begin position="230"/>
        <end position="255"/>
    </location>
</feature>
<evidence type="ECO:0000313" key="4">
    <source>
        <dbReference type="WBParaSite" id="MBELARI_LOCUS2021.2"/>
    </source>
</evidence>
<feature type="transmembrane region" description="Helical" evidence="2">
    <location>
        <begin position="90"/>
        <end position="110"/>
    </location>
</feature>